<evidence type="ECO:0000313" key="1">
    <source>
        <dbReference type="EMBL" id="EMJ96527.1"/>
    </source>
</evidence>
<comment type="caution">
    <text evidence="1">The sequence shown here is derived from an EMBL/GenBank/DDBJ whole genome shotgun (WGS) entry which is preliminary data.</text>
</comment>
<accession>M6CXE1</accession>
<dbReference type="AlphaFoldDB" id="M6CXE1"/>
<gene>
    <name evidence="1" type="ORF">LEP1GSC194_2093</name>
</gene>
<dbReference type="Proteomes" id="UP000011988">
    <property type="component" value="Unassembled WGS sequence"/>
</dbReference>
<name>M6CXE1_9LEPT</name>
<dbReference type="PATRIC" id="fig|1218565.3.peg.1136"/>
<protein>
    <submittedName>
        <fullName evidence="1">Uncharacterized protein</fullName>
    </submittedName>
</protein>
<organism evidence="1 2">
    <name type="scientific">Leptospira alstonii serovar Sichuan str. 79601</name>
    <dbReference type="NCBI Taxonomy" id="1218565"/>
    <lineage>
        <taxon>Bacteria</taxon>
        <taxon>Pseudomonadati</taxon>
        <taxon>Spirochaetota</taxon>
        <taxon>Spirochaetia</taxon>
        <taxon>Leptospirales</taxon>
        <taxon>Leptospiraceae</taxon>
        <taxon>Leptospira</taxon>
    </lineage>
</organism>
<reference evidence="1 2" key="1">
    <citation type="submission" date="2013-01" db="EMBL/GenBank/DDBJ databases">
        <authorList>
            <person name="Harkins D.M."/>
            <person name="Durkin A.S."/>
            <person name="Brinkac L.M."/>
            <person name="Haft D.H."/>
            <person name="Selengut J.D."/>
            <person name="Sanka R."/>
            <person name="DePew J."/>
            <person name="Purushe J."/>
            <person name="Galloway R.L."/>
            <person name="Vinetz J.M."/>
            <person name="Sutton G.G."/>
            <person name="Nierman W.C."/>
            <person name="Fouts D.E."/>
        </authorList>
    </citation>
    <scope>NUCLEOTIDE SEQUENCE [LARGE SCALE GENOMIC DNA]</scope>
    <source>
        <strain evidence="1 2">79601</strain>
    </source>
</reference>
<sequence length="68" mass="7978">MVGVPTFISRFDLYNRRRTFPTTNQRNAPFNFRKLPIHFFLILYDLQIKKPIAITSPAFAFASDSIQK</sequence>
<evidence type="ECO:0000313" key="2">
    <source>
        <dbReference type="Proteomes" id="UP000011988"/>
    </source>
</evidence>
<proteinExistence type="predicted"/>
<dbReference type="EMBL" id="ANIK01000021">
    <property type="protein sequence ID" value="EMJ96527.1"/>
    <property type="molecule type" value="Genomic_DNA"/>
</dbReference>